<dbReference type="PANTHER" id="PTHR33400:SF11">
    <property type="entry name" value="C3H1-TYPE DOMAIN-CONTAINING PROTEIN"/>
    <property type="match status" value="1"/>
</dbReference>
<dbReference type="EnsemblPlants" id="Solyc00g284510.1.1">
    <property type="protein sequence ID" value="Solyc00g284510.1.1"/>
    <property type="gene ID" value="Solyc00g284510.1"/>
</dbReference>
<dbReference type="AlphaFoldDB" id="A0A494GAB8"/>
<accession>A0A494GAB8</accession>
<proteinExistence type="predicted"/>
<dbReference type="GO" id="GO:0003677">
    <property type="term" value="F:DNA binding"/>
    <property type="evidence" value="ECO:0007669"/>
    <property type="project" value="UniProtKB-KW"/>
</dbReference>
<sequence>MSLIICGSDTILCFSHVKHYRKEDFPSEVGSISQQQTHQSKKKSSFVKGDCLKKSEYRLSSKSLAIWKCPPKEYRKRWVIEAVFPNKFAVPPDPYNLSDLEQGYDDSQTPIVRTISIEEEKPTHDLTVLVATTVAALQEQGSLIDANLLVRLLLNLINERGMATNVVSLNAAHAGSVKSVPLKMTKPNIRENKSITYSTLELDLKNIKKLISKYGVPYNARGEISKLVSRYGHTSLQPKLTLSPNVGPSSLMTSHKDINNYCNSLIKQC</sequence>
<reference evidence="2" key="1">
    <citation type="journal article" date="2012" name="Nature">
        <title>The tomato genome sequence provides insights into fleshy fruit evolution.</title>
        <authorList>
            <consortium name="Tomato Genome Consortium"/>
        </authorList>
    </citation>
    <scope>NUCLEOTIDE SEQUENCE [LARGE SCALE GENOMIC DNA]</scope>
    <source>
        <strain evidence="2">cv. Heinz 1706</strain>
    </source>
</reference>
<evidence type="ECO:0000256" key="1">
    <source>
        <dbReference type="ARBA" id="ARBA00023125"/>
    </source>
</evidence>
<dbReference type="InParanoid" id="A0A494GAB8"/>
<name>A0A494GAB8_SOLLC</name>
<evidence type="ECO:0000313" key="2">
    <source>
        <dbReference type="EnsemblPlants" id="Solyc00g284510.1.1"/>
    </source>
</evidence>
<keyword evidence="1" id="KW-0238">DNA-binding</keyword>
<dbReference type="PaxDb" id="4081-Solyc00g284510.1.1"/>
<evidence type="ECO:0000313" key="3">
    <source>
        <dbReference type="Proteomes" id="UP000004994"/>
    </source>
</evidence>
<dbReference type="PANTHER" id="PTHR33400">
    <property type="entry name" value="ZINC FINGER CCCH DOMAIN-CONTAINING PROTEIN 6-RELATED"/>
    <property type="match status" value="1"/>
</dbReference>
<dbReference type="Gramene" id="Solyc00g284510.1.1">
    <property type="protein sequence ID" value="Solyc00g284510.1.1"/>
    <property type="gene ID" value="Solyc00g284510.1"/>
</dbReference>
<organism evidence="2">
    <name type="scientific">Solanum lycopersicum</name>
    <name type="common">Tomato</name>
    <name type="synonym">Lycopersicon esculentum</name>
    <dbReference type="NCBI Taxonomy" id="4081"/>
    <lineage>
        <taxon>Eukaryota</taxon>
        <taxon>Viridiplantae</taxon>
        <taxon>Streptophyta</taxon>
        <taxon>Embryophyta</taxon>
        <taxon>Tracheophyta</taxon>
        <taxon>Spermatophyta</taxon>
        <taxon>Magnoliopsida</taxon>
        <taxon>eudicotyledons</taxon>
        <taxon>Gunneridae</taxon>
        <taxon>Pentapetalae</taxon>
        <taxon>asterids</taxon>
        <taxon>lamiids</taxon>
        <taxon>Solanales</taxon>
        <taxon>Solanaceae</taxon>
        <taxon>Solanoideae</taxon>
        <taxon>Solaneae</taxon>
        <taxon>Solanum</taxon>
        <taxon>Solanum subgen. Lycopersicon</taxon>
    </lineage>
</organism>
<reference evidence="2" key="2">
    <citation type="submission" date="2019-04" db="UniProtKB">
        <authorList>
            <consortium name="EnsemblPlants"/>
        </authorList>
    </citation>
    <scope>IDENTIFICATION</scope>
    <source>
        <strain evidence="2">cv. Heinz 1706</strain>
    </source>
</reference>
<dbReference type="Proteomes" id="UP000004994">
    <property type="component" value="Unassembled WGS sequence"/>
</dbReference>
<keyword evidence="3" id="KW-1185">Reference proteome</keyword>
<protein>
    <submittedName>
        <fullName evidence="2">Uncharacterized protein</fullName>
    </submittedName>
</protein>